<protein>
    <submittedName>
        <fullName evidence="2">Uncharacterized protein</fullName>
    </submittedName>
</protein>
<organism evidence="2 3">
    <name type="scientific">Nesidiocoris tenuis</name>
    <dbReference type="NCBI Taxonomy" id="355587"/>
    <lineage>
        <taxon>Eukaryota</taxon>
        <taxon>Metazoa</taxon>
        <taxon>Ecdysozoa</taxon>
        <taxon>Arthropoda</taxon>
        <taxon>Hexapoda</taxon>
        <taxon>Insecta</taxon>
        <taxon>Pterygota</taxon>
        <taxon>Neoptera</taxon>
        <taxon>Paraneoptera</taxon>
        <taxon>Hemiptera</taxon>
        <taxon>Heteroptera</taxon>
        <taxon>Panheteroptera</taxon>
        <taxon>Cimicomorpha</taxon>
        <taxon>Miridae</taxon>
        <taxon>Dicyphina</taxon>
        <taxon>Nesidiocoris</taxon>
    </lineage>
</organism>
<accession>A0A6H5G3Y5</accession>
<evidence type="ECO:0000313" key="3">
    <source>
        <dbReference type="Proteomes" id="UP000479000"/>
    </source>
</evidence>
<evidence type="ECO:0000313" key="2">
    <source>
        <dbReference type="EMBL" id="CAA9996670.1"/>
    </source>
</evidence>
<evidence type="ECO:0000256" key="1">
    <source>
        <dbReference type="SAM" id="Coils"/>
    </source>
</evidence>
<dbReference type="Proteomes" id="UP000479000">
    <property type="component" value="Unassembled WGS sequence"/>
</dbReference>
<proteinExistence type="predicted"/>
<feature type="coiled-coil region" evidence="1">
    <location>
        <begin position="49"/>
        <end position="76"/>
    </location>
</feature>
<dbReference type="OrthoDB" id="10671105at2759"/>
<sequence>MSAGSAPRSQRHKRSAEMCQIRYAAQIENILLHERSRRAAPLCDGRTAEEEIEKRIKDMGTKLKNTTEECKKKRDQGQWLLREVCWKVMAQMDKEIDRTLQNKRTKPRRGES</sequence>
<dbReference type="EMBL" id="CADCXU010004788">
    <property type="protein sequence ID" value="CAA9996670.1"/>
    <property type="molecule type" value="Genomic_DNA"/>
</dbReference>
<dbReference type="AlphaFoldDB" id="A0A6H5G3Y5"/>
<gene>
    <name evidence="2" type="ORF">NTEN_LOCUS3137</name>
</gene>
<reference evidence="2 3" key="1">
    <citation type="submission" date="2020-02" db="EMBL/GenBank/DDBJ databases">
        <authorList>
            <person name="Ferguson B K."/>
        </authorList>
    </citation>
    <scope>NUCLEOTIDE SEQUENCE [LARGE SCALE GENOMIC DNA]</scope>
</reference>
<keyword evidence="3" id="KW-1185">Reference proteome</keyword>
<keyword evidence="1" id="KW-0175">Coiled coil</keyword>
<name>A0A6H5G3Y5_9HEMI</name>